<evidence type="ECO:0000313" key="2">
    <source>
        <dbReference type="EMBL" id="EMD28030.1"/>
    </source>
</evidence>
<dbReference type="Proteomes" id="UP000188551">
    <property type="component" value="Unassembled WGS sequence"/>
</dbReference>
<accession>M2Q7T3</accession>
<name>M2Q7T3_9PSEU</name>
<dbReference type="Proteomes" id="UP000014137">
    <property type="component" value="Unassembled WGS sequence"/>
</dbReference>
<dbReference type="EMBL" id="ANMG01000019">
    <property type="protein sequence ID" value="EMD28030.1"/>
    <property type="molecule type" value="Genomic_DNA"/>
</dbReference>
<evidence type="ECO:0000313" key="3">
    <source>
        <dbReference type="EMBL" id="OOC05375.1"/>
    </source>
</evidence>
<dbReference type="EMBL" id="MUXN01000013">
    <property type="protein sequence ID" value="OOC05375.1"/>
    <property type="molecule type" value="Genomic_DNA"/>
</dbReference>
<dbReference type="RefSeq" id="WP_005154427.1">
    <property type="nucleotide sequence ID" value="NZ_ANMG01000019.1"/>
</dbReference>
<reference evidence="2 4" key="1">
    <citation type="submission" date="2012-10" db="EMBL/GenBank/DDBJ databases">
        <title>Genome assembly of Amycolatopsis azurea DSM 43854.</title>
        <authorList>
            <person name="Khatri I."/>
            <person name="Kaur I."/>
            <person name="Subramanian S."/>
            <person name="Mayilraj S."/>
        </authorList>
    </citation>
    <scope>NUCLEOTIDE SEQUENCE [LARGE SCALE GENOMIC DNA]</scope>
    <source>
        <strain evidence="2 4">DSM 43854</strain>
    </source>
</reference>
<dbReference type="AlphaFoldDB" id="M2Q7T3"/>
<dbReference type="OrthoDB" id="4564732at2"/>
<evidence type="ECO:0000313" key="4">
    <source>
        <dbReference type="Proteomes" id="UP000014137"/>
    </source>
</evidence>
<gene>
    <name evidence="3" type="ORF">B0293_18225</name>
    <name evidence="2" type="ORF">C791_1482</name>
</gene>
<sequence>MTRFYEYYSWPYRIDETPDGGLTGSILDTRTGRFTEKNEPLRKVMHATSTSDISALDEDEFVQLTERERAENLTGDGPIFALYDTVRATWDTARDEGRRITGEELALVEELYRRTFKMWEEEFARQDAGEPPSFQYRSKHALKDQREGESR</sequence>
<feature type="compositionally biased region" description="Basic and acidic residues" evidence="1">
    <location>
        <begin position="141"/>
        <end position="151"/>
    </location>
</feature>
<evidence type="ECO:0000313" key="5">
    <source>
        <dbReference type="Proteomes" id="UP000188551"/>
    </source>
</evidence>
<protein>
    <submittedName>
        <fullName evidence="2">Uncharacterized protein</fullName>
    </submittedName>
</protein>
<keyword evidence="5" id="KW-1185">Reference proteome</keyword>
<reference evidence="3 5" key="2">
    <citation type="submission" date="2017-02" db="EMBL/GenBank/DDBJ databases">
        <title>Amycolatopsis azurea DSM 43854 draft genome.</title>
        <authorList>
            <person name="Mayilraj S."/>
        </authorList>
    </citation>
    <scope>NUCLEOTIDE SEQUENCE [LARGE SCALE GENOMIC DNA]</scope>
    <source>
        <strain evidence="3 5">DSM 43854</strain>
    </source>
</reference>
<evidence type="ECO:0000256" key="1">
    <source>
        <dbReference type="SAM" id="MobiDB-lite"/>
    </source>
</evidence>
<feature type="region of interest" description="Disordered" evidence="1">
    <location>
        <begin position="126"/>
        <end position="151"/>
    </location>
</feature>
<comment type="caution">
    <text evidence="2">The sequence shown here is derived from an EMBL/GenBank/DDBJ whole genome shotgun (WGS) entry which is preliminary data.</text>
</comment>
<proteinExistence type="predicted"/>
<dbReference type="PATRIC" id="fig|1238180.3.peg.2222"/>
<organism evidence="2 4">
    <name type="scientific">Amycolatopsis azurea DSM 43854</name>
    <dbReference type="NCBI Taxonomy" id="1238180"/>
    <lineage>
        <taxon>Bacteria</taxon>
        <taxon>Bacillati</taxon>
        <taxon>Actinomycetota</taxon>
        <taxon>Actinomycetes</taxon>
        <taxon>Pseudonocardiales</taxon>
        <taxon>Pseudonocardiaceae</taxon>
        <taxon>Amycolatopsis</taxon>
    </lineage>
</organism>